<name>A0A0D1A321_CLOBO</name>
<sequence>MAKCKIFDIPEIPQIPDGIIQAVNDKKLAVFIGAGVSRLLGCWGWDRLASELVNCCFENGYINFKEKETIGYMNDQKKVITMCYGILDFNNKKKLFYEKMEKALEGDQQKIENKNIYDEISDFNALYITTNADEHFDNKFLPGNIKYKIEDLDKDKLNKEKLYHIHGSIKVRESLVFRVDEYIKRYNTKEFNDFMKEISSRYIILFIGYGLAEFEILDFLVTKFYDGEGKLPKHYALVPYFKGEENICEYEQFYYKKLGINIVPYAKDTLGYDQLYEVIKKWRKDINVLSIVLQQSFKYIKECVENFNEKNVENVLQKIKNNKSLQDEFFNQLAETDKSNLWFEELKKQGYFLPNKNPKPIEDKWNVLDFLFNVSDKNKKNEDTDITKLLIEIIDEIIDYEDDEKNRIENWRTDKIIIKIIMNLPQDKIKDKYIDFIITALKSKWNNGFLEGTLAKYELANILNKKQMLKLLDNILEINPSDNRHSYGKIDIYWLQQILNKNKDTIGKEYPFDAANIGLDKIQSIIKNDKESYICYLINHTGSIENDDDGLGITYEKELINFTRDMLQYCSPKEISEEIKARINSNYAIYRRLAIHIISYHYEKLKDIFWGLEKNPLEDYESKYEIYRLLEDKSEIFNNSEIDKILYWIENKTYFIPENHKNDEEMKKIGIAYNKKEFIYPLLNSKNEKVISLYNKYNKINPTPIEHPEEMHKVIVKDFNYISPLKVQDLEKMTVEQICKFLNEFKGSNDFEEPSEEGLAETFEKYIIHNFSKEINNLNDYLDIPIIYQDAVISAFNKIDLGNNSVYIERMLDFLEKLSEKFYINLNSENDCIKSSLISLIRFMDDYLLKIDNLYYDKVLKKIKYILIKILENVKEEDVVCSDYITSALNTIRGNCYIALVKYSLKVAKVKFSNEEIKWENDVKELFTHNLDKEKETSLNYSAVLGMYLPQLMYLDEQWVVQNIDRIFDKKLEEYWKATMESYLGYSRFYLDIYILMKEHNHYEKGLKTNFNDKGINERLIKHVCIGYLNGEESLEEKTSLIVKLLDKQEIKSLEYVIEFILTSKNENIDTNIKLRIKELWVKLILVLENNSEYEEAQKLLFELCQWIYFIDVLDEDVVMWVKKYIKNCRHNYETYWIIKGLLKHGIKEPNKVADIYLVMIENEIYPRYEDEIRMLVTMFYNNGLKKQADEICNSYLSKGMKFLQDIYYKFNKVDKF</sequence>
<protein>
    <submittedName>
        <fullName evidence="1">Uncharacterized protein</fullName>
    </submittedName>
</protein>
<accession>A0A0D1A321</accession>
<gene>
    <name evidence="1" type="ORF">N495_01230</name>
</gene>
<dbReference type="Proteomes" id="UP000032250">
    <property type="component" value="Unassembled WGS sequence"/>
</dbReference>
<reference evidence="1 2" key="1">
    <citation type="submission" date="2014-06" db="EMBL/GenBank/DDBJ databases">
        <title>Genome characterization of distinct group I Clostridium botulinum lineages.</title>
        <authorList>
            <person name="Giordani F."/>
            <person name="Anselmo A."/>
            <person name="Fillo S."/>
            <person name="Palozzi A.M."/>
            <person name="Fortunato A."/>
            <person name="Gentile B."/>
            <person name="Ciammaruconi A."/>
            <person name="Anniballi F."/>
            <person name="De Medici D."/>
            <person name="Lista F."/>
        </authorList>
    </citation>
    <scope>NUCLEOTIDE SEQUENCE [LARGE SCALE GENOMIC DNA]</scope>
    <source>
        <strain evidence="1 2">B2 450</strain>
    </source>
</reference>
<dbReference type="EMBL" id="JXSU01000006">
    <property type="protein sequence ID" value="KIS25233.1"/>
    <property type="molecule type" value="Genomic_DNA"/>
</dbReference>
<evidence type="ECO:0000313" key="1">
    <source>
        <dbReference type="EMBL" id="KIS25233.1"/>
    </source>
</evidence>
<comment type="caution">
    <text evidence="1">The sequence shown here is derived from an EMBL/GenBank/DDBJ whole genome shotgun (WGS) entry which is preliminary data.</text>
</comment>
<proteinExistence type="predicted"/>
<dbReference type="HOGENOM" id="CLU_006089_0_0_9"/>
<evidence type="ECO:0000313" key="2">
    <source>
        <dbReference type="Proteomes" id="UP000032250"/>
    </source>
</evidence>
<dbReference type="AlphaFoldDB" id="A0A0D1A321"/>
<dbReference type="OrthoDB" id="78172at2"/>
<dbReference type="Pfam" id="PF13289">
    <property type="entry name" value="SIR2_2"/>
    <property type="match status" value="1"/>
</dbReference>
<dbReference type="PATRIC" id="fig|1379739.3.peg.544"/>
<organism evidence="1 2">
    <name type="scientific">Clostridium botulinum B2 450</name>
    <dbReference type="NCBI Taxonomy" id="1379739"/>
    <lineage>
        <taxon>Bacteria</taxon>
        <taxon>Bacillati</taxon>
        <taxon>Bacillota</taxon>
        <taxon>Clostridia</taxon>
        <taxon>Eubacteriales</taxon>
        <taxon>Clostridiaceae</taxon>
        <taxon>Clostridium</taxon>
    </lineage>
</organism>
<dbReference type="RefSeq" id="WP_043030983.1">
    <property type="nucleotide sequence ID" value="NZ_JXSU01000006.1"/>
</dbReference>